<evidence type="ECO:0000313" key="2">
    <source>
        <dbReference type="Proteomes" id="UP001527181"/>
    </source>
</evidence>
<dbReference type="Proteomes" id="UP001527181">
    <property type="component" value="Unassembled WGS sequence"/>
</dbReference>
<comment type="caution">
    <text evidence="1">The sequence shown here is derived from an EMBL/GenBank/DDBJ whole genome shotgun (WGS) entry which is preliminary data.</text>
</comment>
<dbReference type="EMBL" id="JAMDNP010000001">
    <property type="protein sequence ID" value="MCY9758949.1"/>
    <property type="molecule type" value="Genomic_DNA"/>
</dbReference>
<evidence type="ECO:0000313" key="1">
    <source>
        <dbReference type="EMBL" id="MCY9758949.1"/>
    </source>
</evidence>
<dbReference type="RefSeq" id="WP_268600580.1">
    <property type="nucleotide sequence ID" value="NZ_JAMDNP010000001.1"/>
</dbReference>
<keyword evidence="2" id="KW-1185">Reference proteome</keyword>
<accession>A0ABT4GR20</accession>
<organism evidence="1 2">
    <name type="scientific">Paenibacillus alvei</name>
    <name type="common">Bacillus alvei</name>
    <dbReference type="NCBI Taxonomy" id="44250"/>
    <lineage>
        <taxon>Bacteria</taxon>
        <taxon>Bacillati</taxon>
        <taxon>Bacillota</taxon>
        <taxon>Bacilli</taxon>
        <taxon>Bacillales</taxon>
        <taxon>Paenibacillaceae</taxon>
        <taxon>Paenibacillus</taxon>
    </lineage>
</organism>
<name>A0ABT4GR20_PAEAL</name>
<sequence length="122" mass="13678">MTYTREEIKKMPVGRELDGALKEIFEDLSWRGLKFDNPSTDAVDGLEFLNSLRGKYSVNIRNVENYLGVRSWHVSLKNCVYYIDTGEHECVEFGEYTSGSLLEAAVKAAILAMMESGGTGDE</sequence>
<reference evidence="1 2" key="1">
    <citation type="submission" date="2022-05" db="EMBL/GenBank/DDBJ databases">
        <title>Genome Sequencing of Bee-Associated Microbes.</title>
        <authorList>
            <person name="Dunlap C."/>
        </authorList>
    </citation>
    <scope>NUCLEOTIDE SEQUENCE [LARGE SCALE GENOMIC DNA]</scope>
    <source>
        <strain evidence="1 2">NRRL B-04010</strain>
    </source>
</reference>
<proteinExistence type="predicted"/>
<protein>
    <recommendedName>
        <fullName evidence="3">Phage ABA sandwich domain-containing protein</fullName>
    </recommendedName>
</protein>
<evidence type="ECO:0008006" key="3">
    <source>
        <dbReference type="Google" id="ProtNLM"/>
    </source>
</evidence>
<gene>
    <name evidence="1" type="ORF">M5X12_00035</name>
</gene>